<dbReference type="EMBL" id="KV921320">
    <property type="protein sequence ID" value="ORE18929.1"/>
    <property type="molecule type" value="Genomic_DNA"/>
</dbReference>
<sequence length="476" mass="54274">MNPSANPPMRKRDRLRSFATATTHVIKQEISKYYQPNLVPSRSMGSVPRTDTQDIDDILSTTSVDTVQAQCLIFPTYACQDDHGWKIHLCGWTFAKPSSGRLDRFLLAAGRTYGGFAKDSQEDFHFSSLLNQFRCQTIRMLNLKLNIPLLKEKLNDILINSGSTGRFEQEVIVDREWIKDSRQGLNVEAWLDDNQTCFTGFVDLIEPSGISVISDIDDTIKVTDVLDGRDAILQNTFFRTAREVPHMNEVYRAWAAEGAHFHYVSNSPWQIYPALMDFINDKQFPKGSMHLRTVSTQDLIMGRPGKHKLTVISKILRDFPNRKFILVGDSGEIDPEIYQQIYNEFPDQIIKIFIHDVSSQRAINADRRLSSASVMDSSYYGAIRKFISRESALLKKKDSSAQLAMDVMATTEIPQEQQQMTDPQVPLVTKLEQFQQRMDRVSSNMREGVFTVFSLASQLMLDPVIAEEFLMNKNST</sequence>
<dbReference type="Pfam" id="PF09949">
    <property type="entry name" value="APP1_cat"/>
    <property type="match status" value="1"/>
</dbReference>
<gene>
    <name evidence="2" type="ORF">BCV71DRAFT_263433</name>
</gene>
<name>A0A1X0S416_RHIZD</name>
<dbReference type="GO" id="GO:0030479">
    <property type="term" value="C:actin cortical patch"/>
    <property type="evidence" value="ECO:0007669"/>
    <property type="project" value="TreeGrafter"/>
</dbReference>
<organism evidence="2 3">
    <name type="scientific">Rhizopus microsporus</name>
    <dbReference type="NCBI Taxonomy" id="58291"/>
    <lineage>
        <taxon>Eukaryota</taxon>
        <taxon>Fungi</taxon>
        <taxon>Fungi incertae sedis</taxon>
        <taxon>Mucoromycota</taxon>
        <taxon>Mucoromycotina</taxon>
        <taxon>Mucoromycetes</taxon>
        <taxon>Mucorales</taxon>
        <taxon>Mucorineae</taxon>
        <taxon>Rhizopodaceae</taxon>
        <taxon>Rhizopus</taxon>
    </lineage>
</organism>
<dbReference type="OMA" id="FRCQTMR"/>
<dbReference type="PANTHER" id="PTHR28208">
    <property type="entry name" value="PHOSPHATIDATE PHOSPHATASE APP1"/>
    <property type="match status" value="1"/>
</dbReference>
<dbReference type="InterPro" id="IPR019236">
    <property type="entry name" value="APP1_cat"/>
</dbReference>
<evidence type="ECO:0000259" key="1">
    <source>
        <dbReference type="Pfam" id="PF09949"/>
    </source>
</evidence>
<dbReference type="AlphaFoldDB" id="A0A1X0S416"/>
<evidence type="ECO:0000313" key="3">
    <source>
        <dbReference type="Proteomes" id="UP000242381"/>
    </source>
</evidence>
<dbReference type="PANTHER" id="PTHR28208:SF3">
    <property type="entry name" value="PHOSPHATIDATE PHOSPHATASE APP1"/>
    <property type="match status" value="1"/>
</dbReference>
<dbReference type="InterPro" id="IPR052935">
    <property type="entry name" value="Mg2+_PAP"/>
</dbReference>
<feature type="domain" description="Phosphatidate phosphatase APP1 catalytic" evidence="1">
    <location>
        <begin position="210"/>
        <end position="355"/>
    </location>
</feature>
<reference evidence="2 3" key="1">
    <citation type="journal article" date="2016" name="Proc. Natl. Acad. Sci. U.S.A.">
        <title>Lipid metabolic changes in an early divergent fungus govern the establishment of a mutualistic symbiosis with endobacteria.</title>
        <authorList>
            <person name="Lastovetsky O.A."/>
            <person name="Gaspar M.L."/>
            <person name="Mondo S.J."/>
            <person name="LaButti K.M."/>
            <person name="Sandor L."/>
            <person name="Grigoriev I.V."/>
            <person name="Henry S.A."/>
            <person name="Pawlowska T.E."/>
        </authorList>
    </citation>
    <scope>NUCLEOTIDE SEQUENCE [LARGE SCALE GENOMIC DNA]</scope>
    <source>
        <strain evidence="2 3">ATCC 11559</strain>
    </source>
</reference>
<dbReference type="VEuPathDB" id="FungiDB:BCV72DRAFT_250878"/>
<protein>
    <recommendedName>
        <fullName evidence="1">Phosphatidate phosphatase APP1 catalytic domain-containing protein</fullName>
    </recommendedName>
</protein>
<dbReference type="GO" id="GO:0008195">
    <property type="term" value="F:phosphatidate phosphatase activity"/>
    <property type="evidence" value="ECO:0007669"/>
    <property type="project" value="InterPro"/>
</dbReference>
<proteinExistence type="predicted"/>
<dbReference type="Proteomes" id="UP000242381">
    <property type="component" value="Unassembled WGS sequence"/>
</dbReference>
<evidence type="ECO:0000313" key="2">
    <source>
        <dbReference type="EMBL" id="ORE18929.1"/>
    </source>
</evidence>
<accession>A0A1X0S416</accession>